<gene>
    <name evidence="2" type="ORF">PRUPE_2G215100</name>
</gene>
<organism evidence="2 3">
    <name type="scientific">Prunus persica</name>
    <name type="common">Peach</name>
    <name type="synonym">Amygdalus persica</name>
    <dbReference type="NCBI Taxonomy" id="3760"/>
    <lineage>
        <taxon>Eukaryota</taxon>
        <taxon>Viridiplantae</taxon>
        <taxon>Streptophyta</taxon>
        <taxon>Embryophyta</taxon>
        <taxon>Tracheophyta</taxon>
        <taxon>Spermatophyta</taxon>
        <taxon>Magnoliopsida</taxon>
        <taxon>eudicotyledons</taxon>
        <taxon>Gunneridae</taxon>
        <taxon>Pentapetalae</taxon>
        <taxon>rosids</taxon>
        <taxon>fabids</taxon>
        <taxon>Rosales</taxon>
        <taxon>Rosaceae</taxon>
        <taxon>Amygdaloideae</taxon>
        <taxon>Amygdaleae</taxon>
        <taxon>Prunus</taxon>
    </lineage>
</organism>
<feature type="region of interest" description="Disordered" evidence="1">
    <location>
        <begin position="37"/>
        <end position="57"/>
    </location>
</feature>
<dbReference type="Gramene" id="ONI23901">
    <property type="protein sequence ID" value="ONI23901"/>
    <property type="gene ID" value="PRUPE_2G215100"/>
</dbReference>
<evidence type="ECO:0000256" key="1">
    <source>
        <dbReference type="SAM" id="MobiDB-lite"/>
    </source>
</evidence>
<dbReference type="EMBL" id="CM007652">
    <property type="protein sequence ID" value="ONI23901.1"/>
    <property type="molecule type" value="Genomic_DNA"/>
</dbReference>
<evidence type="ECO:0000313" key="2">
    <source>
        <dbReference type="EMBL" id="ONI23901.1"/>
    </source>
</evidence>
<dbReference type="Proteomes" id="UP000006882">
    <property type="component" value="Chromosome G2"/>
</dbReference>
<name>A0A251QJ93_PRUPE</name>
<reference evidence="2 3" key="1">
    <citation type="journal article" date="2013" name="Nat. Genet.">
        <title>The high-quality draft genome of peach (Prunus persica) identifies unique patterns of genetic diversity, domestication and genome evolution.</title>
        <authorList>
            <consortium name="International Peach Genome Initiative"/>
            <person name="Verde I."/>
            <person name="Abbott A.G."/>
            <person name="Scalabrin S."/>
            <person name="Jung S."/>
            <person name="Shu S."/>
            <person name="Marroni F."/>
            <person name="Zhebentyayeva T."/>
            <person name="Dettori M.T."/>
            <person name="Grimwood J."/>
            <person name="Cattonaro F."/>
            <person name="Zuccolo A."/>
            <person name="Rossini L."/>
            <person name="Jenkins J."/>
            <person name="Vendramin E."/>
            <person name="Meisel L.A."/>
            <person name="Decroocq V."/>
            <person name="Sosinski B."/>
            <person name="Prochnik S."/>
            <person name="Mitros T."/>
            <person name="Policriti A."/>
            <person name="Cipriani G."/>
            <person name="Dondini L."/>
            <person name="Ficklin S."/>
            <person name="Goodstein D.M."/>
            <person name="Xuan P."/>
            <person name="Del Fabbro C."/>
            <person name="Aramini V."/>
            <person name="Copetti D."/>
            <person name="Gonzalez S."/>
            <person name="Horner D.S."/>
            <person name="Falchi R."/>
            <person name="Lucas S."/>
            <person name="Mica E."/>
            <person name="Maldonado J."/>
            <person name="Lazzari B."/>
            <person name="Bielenberg D."/>
            <person name="Pirona R."/>
            <person name="Miculan M."/>
            <person name="Barakat A."/>
            <person name="Testolin R."/>
            <person name="Stella A."/>
            <person name="Tartarini S."/>
            <person name="Tonutti P."/>
            <person name="Arus P."/>
            <person name="Orellana A."/>
            <person name="Wells C."/>
            <person name="Main D."/>
            <person name="Vizzotto G."/>
            <person name="Silva H."/>
            <person name="Salamini F."/>
            <person name="Schmutz J."/>
            <person name="Morgante M."/>
            <person name="Rokhsar D.S."/>
        </authorList>
    </citation>
    <scope>NUCLEOTIDE SEQUENCE [LARGE SCALE GENOMIC DNA]</scope>
    <source>
        <strain evidence="3">cv. Nemared</strain>
    </source>
</reference>
<protein>
    <submittedName>
        <fullName evidence="2">Uncharacterized protein</fullName>
    </submittedName>
</protein>
<sequence length="57" mass="6562">MKKATAAIVLLQRYQSLQRPWIKDTDMWALQHHQVRGTAAPPGKGHYQHPQVRGIDM</sequence>
<evidence type="ECO:0000313" key="3">
    <source>
        <dbReference type="Proteomes" id="UP000006882"/>
    </source>
</evidence>
<accession>A0A251QJ93</accession>
<proteinExistence type="predicted"/>
<keyword evidence="3" id="KW-1185">Reference proteome</keyword>
<dbReference type="AlphaFoldDB" id="A0A251QJ93"/>